<evidence type="ECO:0000259" key="12">
    <source>
        <dbReference type="Pfam" id="PF02223"/>
    </source>
</evidence>
<dbReference type="CDD" id="cd01672">
    <property type="entry name" value="TMPK"/>
    <property type="match status" value="1"/>
</dbReference>
<protein>
    <recommendedName>
        <fullName evidence="3 11">Thymidylate kinase</fullName>
        <ecNumber evidence="2 11">2.7.4.9</ecNumber>
    </recommendedName>
    <alternativeName>
        <fullName evidence="9 11">dTMP kinase</fullName>
    </alternativeName>
</protein>
<evidence type="ECO:0000256" key="5">
    <source>
        <dbReference type="ARBA" id="ARBA00022727"/>
    </source>
</evidence>
<reference evidence="13 14" key="1">
    <citation type="journal article" date="2020" name="Microorganisms">
        <title>Osmotic Adaptation and Compatible Solute Biosynthesis of Phototrophic Bacteria as Revealed from Genome Analyses.</title>
        <authorList>
            <person name="Imhoff J.F."/>
            <person name="Rahn T."/>
            <person name="Kunzel S."/>
            <person name="Keller A."/>
            <person name="Neulinger S.C."/>
        </authorList>
    </citation>
    <scope>NUCLEOTIDE SEQUENCE [LARGE SCALE GENOMIC DNA]</scope>
    <source>
        <strain evidence="13 14">DSM 6210</strain>
    </source>
</reference>
<comment type="similarity">
    <text evidence="1 11">Belongs to the thymidylate kinase family.</text>
</comment>
<evidence type="ECO:0000256" key="11">
    <source>
        <dbReference type="HAMAP-Rule" id="MF_00165"/>
    </source>
</evidence>
<comment type="function">
    <text evidence="11">Phosphorylation of dTMP to form dTDP in both de novo and salvage pathways of dTTP synthesis.</text>
</comment>
<feature type="binding site" evidence="11">
    <location>
        <begin position="10"/>
        <end position="17"/>
    </location>
    <ligand>
        <name>ATP</name>
        <dbReference type="ChEBI" id="CHEBI:30616"/>
    </ligand>
</feature>
<dbReference type="PANTHER" id="PTHR10344">
    <property type="entry name" value="THYMIDYLATE KINASE"/>
    <property type="match status" value="1"/>
</dbReference>
<evidence type="ECO:0000256" key="7">
    <source>
        <dbReference type="ARBA" id="ARBA00022777"/>
    </source>
</evidence>
<evidence type="ECO:0000256" key="4">
    <source>
        <dbReference type="ARBA" id="ARBA00022679"/>
    </source>
</evidence>
<comment type="caution">
    <text evidence="13">The sequence shown here is derived from an EMBL/GenBank/DDBJ whole genome shotgun (WGS) entry which is preliminary data.</text>
</comment>
<dbReference type="NCBIfam" id="TIGR00041">
    <property type="entry name" value="DTMP_kinase"/>
    <property type="match status" value="1"/>
</dbReference>
<keyword evidence="4 11" id="KW-0808">Transferase</keyword>
<name>A0ABS1CMR8_9GAMM</name>
<comment type="catalytic activity">
    <reaction evidence="10 11">
        <text>dTMP + ATP = dTDP + ADP</text>
        <dbReference type="Rhea" id="RHEA:13517"/>
        <dbReference type="ChEBI" id="CHEBI:30616"/>
        <dbReference type="ChEBI" id="CHEBI:58369"/>
        <dbReference type="ChEBI" id="CHEBI:63528"/>
        <dbReference type="ChEBI" id="CHEBI:456216"/>
        <dbReference type="EC" id="2.7.4.9"/>
    </reaction>
</comment>
<evidence type="ECO:0000256" key="9">
    <source>
        <dbReference type="ARBA" id="ARBA00029962"/>
    </source>
</evidence>
<gene>
    <name evidence="11" type="primary">tmk</name>
    <name evidence="13" type="ORF">CKO31_20785</name>
</gene>
<feature type="domain" description="Thymidylate kinase-like" evidence="12">
    <location>
        <begin position="8"/>
        <end position="192"/>
    </location>
</feature>
<evidence type="ECO:0000313" key="14">
    <source>
        <dbReference type="Proteomes" id="UP000748752"/>
    </source>
</evidence>
<keyword evidence="7 11" id="KW-0418">Kinase</keyword>
<keyword evidence="14" id="KW-1185">Reference proteome</keyword>
<proteinExistence type="inferred from homology"/>
<evidence type="ECO:0000313" key="13">
    <source>
        <dbReference type="EMBL" id="MBK1633143.1"/>
    </source>
</evidence>
<dbReference type="Pfam" id="PF02223">
    <property type="entry name" value="Thymidylate_kin"/>
    <property type="match status" value="1"/>
</dbReference>
<dbReference type="Proteomes" id="UP000748752">
    <property type="component" value="Unassembled WGS sequence"/>
</dbReference>
<organism evidence="13 14">
    <name type="scientific">Thiohalocapsa halophila</name>
    <dbReference type="NCBI Taxonomy" id="69359"/>
    <lineage>
        <taxon>Bacteria</taxon>
        <taxon>Pseudomonadati</taxon>
        <taxon>Pseudomonadota</taxon>
        <taxon>Gammaproteobacteria</taxon>
        <taxon>Chromatiales</taxon>
        <taxon>Chromatiaceae</taxon>
        <taxon>Thiohalocapsa</taxon>
    </lineage>
</organism>
<dbReference type="SUPFAM" id="SSF52540">
    <property type="entry name" value="P-loop containing nucleoside triphosphate hydrolases"/>
    <property type="match status" value="1"/>
</dbReference>
<dbReference type="PANTHER" id="PTHR10344:SF4">
    <property type="entry name" value="UMP-CMP KINASE 2, MITOCHONDRIAL"/>
    <property type="match status" value="1"/>
</dbReference>
<keyword evidence="8 11" id="KW-0067">ATP-binding</keyword>
<evidence type="ECO:0000256" key="2">
    <source>
        <dbReference type="ARBA" id="ARBA00012980"/>
    </source>
</evidence>
<dbReference type="InterPro" id="IPR027417">
    <property type="entry name" value="P-loop_NTPase"/>
</dbReference>
<keyword evidence="5 11" id="KW-0545">Nucleotide biosynthesis</keyword>
<keyword evidence="6 11" id="KW-0547">Nucleotide-binding</keyword>
<dbReference type="GO" id="GO:0016301">
    <property type="term" value="F:kinase activity"/>
    <property type="evidence" value="ECO:0007669"/>
    <property type="project" value="UniProtKB-KW"/>
</dbReference>
<dbReference type="InterPro" id="IPR039430">
    <property type="entry name" value="Thymidylate_kin-like_dom"/>
</dbReference>
<dbReference type="EMBL" id="NRRV01000069">
    <property type="protein sequence ID" value="MBK1633143.1"/>
    <property type="molecule type" value="Genomic_DNA"/>
</dbReference>
<evidence type="ECO:0000256" key="10">
    <source>
        <dbReference type="ARBA" id="ARBA00048743"/>
    </source>
</evidence>
<accession>A0ABS1CMR8</accession>
<dbReference type="Gene3D" id="3.40.50.300">
    <property type="entry name" value="P-loop containing nucleotide triphosphate hydrolases"/>
    <property type="match status" value="1"/>
</dbReference>
<sequence length="219" mass="23585">MRGHFITLEGIEGAGKTTQRDALAGCLRDAGLQVLVTREPGGSDIAERIRAVLLDPANTCMQGDTELLLMFAARAEHLHQRILPALAAGSWVLCDRFTDATYAYQGGGRGLPVEQIATLERLVQGERRPDLTLLFDLPAAVGLARARGRSEPDRFESEQRQFFERVRDTYLARAAAEPGRFVTIDASQDPAAVGAASIAAVQGYLARVRPGQGGPVSDT</sequence>
<evidence type="ECO:0000256" key="3">
    <source>
        <dbReference type="ARBA" id="ARBA00017144"/>
    </source>
</evidence>
<evidence type="ECO:0000256" key="6">
    <source>
        <dbReference type="ARBA" id="ARBA00022741"/>
    </source>
</evidence>
<dbReference type="EC" id="2.7.4.9" evidence="2 11"/>
<evidence type="ECO:0000256" key="1">
    <source>
        <dbReference type="ARBA" id="ARBA00009776"/>
    </source>
</evidence>
<dbReference type="HAMAP" id="MF_00165">
    <property type="entry name" value="Thymidylate_kinase"/>
    <property type="match status" value="1"/>
</dbReference>
<dbReference type="InterPro" id="IPR018094">
    <property type="entry name" value="Thymidylate_kinase"/>
</dbReference>
<evidence type="ECO:0000256" key="8">
    <source>
        <dbReference type="ARBA" id="ARBA00022840"/>
    </source>
</evidence>